<dbReference type="OrthoDB" id="9983696at2"/>
<dbReference type="Proteomes" id="UP000276254">
    <property type="component" value="Chromosome"/>
</dbReference>
<keyword evidence="3" id="KW-1185">Reference proteome</keyword>
<name>A0A494TP96_SPHPE</name>
<keyword evidence="1" id="KW-1133">Transmembrane helix</keyword>
<dbReference type="RefSeq" id="WP_121153639.1">
    <property type="nucleotide sequence ID" value="NZ_CP032829.1"/>
</dbReference>
<evidence type="ECO:0000313" key="2">
    <source>
        <dbReference type="EMBL" id="AYJ86895.1"/>
    </source>
</evidence>
<organism evidence="2 3">
    <name type="scientific">Sphingomonas paeninsulae</name>
    <dbReference type="NCBI Taxonomy" id="2319844"/>
    <lineage>
        <taxon>Bacteria</taxon>
        <taxon>Pseudomonadati</taxon>
        <taxon>Pseudomonadota</taxon>
        <taxon>Alphaproteobacteria</taxon>
        <taxon>Sphingomonadales</taxon>
        <taxon>Sphingomonadaceae</taxon>
        <taxon>Sphingomonas</taxon>
    </lineage>
</organism>
<sequence length="166" mass="17228">MTDEPLPNDTIGSIIGDAAAGEASSAALAPDDFKALADHVELLTADFGRWESYKAASVEYIAVFANEVVWHKRIRLAVSIACGVLVVFLAGVLVVSLCHADSFGADQAHALTAIIAATVTGCVVVTIAVTRGAFSTLTDRNAGLPMPEHMKEIVEAAKSIIGGGHI</sequence>
<evidence type="ECO:0000256" key="1">
    <source>
        <dbReference type="SAM" id="Phobius"/>
    </source>
</evidence>
<proteinExistence type="predicted"/>
<protein>
    <submittedName>
        <fullName evidence="2">Uncharacterized protein</fullName>
    </submittedName>
</protein>
<reference evidence="2 3" key="1">
    <citation type="submission" date="2018-09" db="EMBL/GenBank/DDBJ databases">
        <title>Sphingomonas peninsula sp. nov., isolated from fildes peninsula, Antarctic soil.</title>
        <authorList>
            <person name="Yingchao G."/>
        </authorList>
    </citation>
    <scope>NUCLEOTIDE SEQUENCE [LARGE SCALE GENOMIC DNA]</scope>
    <source>
        <strain evidence="2 3">YZ-8</strain>
    </source>
</reference>
<gene>
    <name evidence="2" type="ORF">D3Y57_14290</name>
</gene>
<keyword evidence="1" id="KW-0472">Membrane</keyword>
<feature type="transmembrane region" description="Helical" evidence="1">
    <location>
        <begin position="76"/>
        <end position="97"/>
    </location>
</feature>
<dbReference type="KEGG" id="spha:D3Y57_14290"/>
<evidence type="ECO:0000313" key="3">
    <source>
        <dbReference type="Proteomes" id="UP000276254"/>
    </source>
</evidence>
<accession>A0A494TP96</accession>
<keyword evidence="1" id="KW-0812">Transmembrane</keyword>
<dbReference type="AlphaFoldDB" id="A0A494TP96"/>
<feature type="transmembrane region" description="Helical" evidence="1">
    <location>
        <begin position="109"/>
        <end position="130"/>
    </location>
</feature>
<dbReference type="EMBL" id="CP032829">
    <property type="protein sequence ID" value="AYJ86895.1"/>
    <property type="molecule type" value="Genomic_DNA"/>
</dbReference>